<dbReference type="PANTHER" id="PTHR44688:SF16">
    <property type="entry name" value="DNA-BINDING TRANSCRIPTIONAL ACTIVATOR DEVR_DOSR"/>
    <property type="match status" value="1"/>
</dbReference>
<dbReference type="InterPro" id="IPR000792">
    <property type="entry name" value="Tscrpt_reg_LuxR_C"/>
</dbReference>
<keyword evidence="3" id="KW-0804">Transcription</keyword>
<dbReference type="PRINTS" id="PR00038">
    <property type="entry name" value="HTHLUXR"/>
</dbReference>
<dbReference type="GO" id="GO:0006355">
    <property type="term" value="P:regulation of DNA-templated transcription"/>
    <property type="evidence" value="ECO:0007669"/>
    <property type="project" value="InterPro"/>
</dbReference>
<evidence type="ECO:0000256" key="3">
    <source>
        <dbReference type="ARBA" id="ARBA00023163"/>
    </source>
</evidence>
<evidence type="ECO:0000256" key="2">
    <source>
        <dbReference type="ARBA" id="ARBA00023125"/>
    </source>
</evidence>
<reference evidence="5 6" key="1">
    <citation type="submission" date="2017-04" db="EMBL/GenBank/DDBJ databases">
        <authorList>
            <person name="Afonso C.L."/>
            <person name="Miller P.J."/>
            <person name="Scott M.A."/>
            <person name="Spackman E."/>
            <person name="Goraichik I."/>
            <person name="Dimitrov K.M."/>
            <person name="Suarez D.L."/>
            <person name="Swayne D.E."/>
        </authorList>
    </citation>
    <scope>NUCLEOTIDE SEQUENCE [LARGE SCALE GENOMIC DNA]</scope>
    <source>
        <strain evidence="5 6">DSM 26133</strain>
    </source>
</reference>
<keyword evidence="1" id="KW-0805">Transcription regulation</keyword>
<dbReference type="PANTHER" id="PTHR44688">
    <property type="entry name" value="DNA-BINDING TRANSCRIPTIONAL ACTIVATOR DEVR_DOSR"/>
    <property type="match status" value="1"/>
</dbReference>
<dbReference type="GO" id="GO:0003677">
    <property type="term" value="F:DNA binding"/>
    <property type="evidence" value="ECO:0007669"/>
    <property type="project" value="UniProtKB-KW"/>
</dbReference>
<gene>
    <name evidence="5" type="ORF">SAMN04488029_1726</name>
</gene>
<sequence>MPATRTYLVNPNYISLMGWKQIIGDSPYYKLVGSAYDMEELVSVDTTVNSLVLADLSKAGDRYLNQISDYMSKPNVDILLVVDMANHSLIQKLKEIDVRGILTTHCDAQEIKSALESIRLGKRFYCGDILEIMMHPPVEEKLTSQDEVLSIREIEVLEWVVKGLTTHQIADQLNVSTHTINSHRKNMLKKLGLTSPVELIVYAVKTGLVNL</sequence>
<dbReference type="STRING" id="692418.SAMN04488029_1726"/>
<dbReference type="InterPro" id="IPR016032">
    <property type="entry name" value="Sig_transdc_resp-reg_C-effctor"/>
</dbReference>
<dbReference type="AlphaFoldDB" id="A0A1W2GB30"/>
<evidence type="ECO:0000259" key="4">
    <source>
        <dbReference type="PROSITE" id="PS50043"/>
    </source>
</evidence>
<dbReference type="PROSITE" id="PS00622">
    <property type="entry name" value="HTH_LUXR_1"/>
    <property type="match status" value="1"/>
</dbReference>
<accession>A0A1W2GB30</accession>
<keyword evidence="2 5" id="KW-0238">DNA-binding</keyword>
<dbReference type="InterPro" id="IPR011006">
    <property type="entry name" value="CheY-like_superfamily"/>
</dbReference>
<organism evidence="5 6">
    <name type="scientific">Reichenbachiella faecimaris</name>
    <dbReference type="NCBI Taxonomy" id="692418"/>
    <lineage>
        <taxon>Bacteria</taxon>
        <taxon>Pseudomonadati</taxon>
        <taxon>Bacteroidota</taxon>
        <taxon>Cytophagia</taxon>
        <taxon>Cytophagales</taxon>
        <taxon>Reichenbachiellaceae</taxon>
        <taxon>Reichenbachiella</taxon>
    </lineage>
</organism>
<dbReference type="Proteomes" id="UP000192472">
    <property type="component" value="Unassembled WGS sequence"/>
</dbReference>
<dbReference type="SUPFAM" id="SSF46894">
    <property type="entry name" value="C-terminal effector domain of the bipartite response regulators"/>
    <property type="match status" value="1"/>
</dbReference>
<dbReference type="CDD" id="cd06170">
    <property type="entry name" value="LuxR_C_like"/>
    <property type="match status" value="1"/>
</dbReference>
<dbReference type="RefSeq" id="WP_139793808.1">
    <property type="nucleotide sequence ID" value="NZ_FWYF01000002.1"/>
</dbReference>
<protein>
    <submittedName>
        <fullName evidence="5">DNA-binding response regulator, NarL/FixJ family, contains REC and HTH domains</fullName>
    </submittedName>
</protein>
<dbReference type="OrthoDB" id="1727128at2"/>
<name>A0A1W2GB30_REIFA</name>
<proteinExistence type="predicted"/>
<keyword evidence="6" id="KW-1185">Reference proteome</keyword>
<dbReference type="SMART" id="SM00421">
    <property type="entry name" value="HTH_LUXR"/>
    <property type="match status" value="1"/>
</dbReference>
<evidence type="ECO:0000313" key="6">
    <source>
        <dbReference type="Proteomes" id="UP000192472"/>
    </source>
</evidence>
<dbReference type="Pfam" id="PF00196">
    <property type="entry name" value="GerE"/>
    <property type="match status" value="1"/>
</dbReference>
<evidence type="ECO:0000313" key="5">
    <source>
        <dbReference type="EMBL" id="SMD33889.1"/>
    </source>
</evidence>
<dbReference type="SUPFAM" id="SSF52172">
    <property type="entry name" value="CheY-like"/>
    <property type="match status" value="1"/>
</dbReference>
<dbReference type="EMBL" id="FWYF01000002">
    <property type="protein sequence ID" value="SMD33889.1"/>
    <property type="molecule type" value="Genomic_DNA"/>
</dbReference>
<evidence type="ECO:0000256" key="1">
    <source>
        <dbReference type="ARBA" id="ARBA00023015"/>
    </source>
</evidence>
<dbReference type="Gene3D" id="3.40.50.2300">
    <property type="match status" value="1"/>
</dbReference>
<dbReference type="PROSITE" id="PS50043">
    <property type="entry name" value="HTH_LUXR_2"/>
    <property type="match status" value="1"/>
</dbReference>
<feature type="domain" description="HTH luxR-type" evidence="4">
    <location>
        <begin position="142"/>
        <end position="207"/>
    </location>
</feature>